<dbReference type="EMBL" id="WIOL01000003">
    <property type="protein sequence ID" value="MQT17806.1"/>
    <property type="molecule type" value="Genomic_DNA"/>
</dbReference>
<proteinExistence type="predicted"/>
<evidence type="ECO:0000256" key="1">
    <source>
        <dbReference type="SAM" id="SignalP"/>
    </source>
</evidence>
<organism evidence="3 4">
    <name type="scientific">Sandarakinorhabdus fusca</name>
    <dbReference type="NCBI Taxonomy" id="1439888"/>
    <lineage>
        <taxon>Bacteria</taxon>
        <taxon>Pseudomonadati</taxon>
        <taxon>Pseudomonadota</taxon>
        <taxon>Alphaproteobacteria</taxon>
        <taxon>Sphingomonadales</taxon>
        <taxon>Sphingosinicellaceae</taxon>
        <taxon>Sandarakinorhabdus</taxon>
    </lineage>
</organism>
<reference evidence="3 4" key="1">
    <citation type="submission" date="2019-09" db="EMBL/GenBank/DDBJ databases">
        <title>Polymorphobacter sp. isolated from a lake in China.</title>
        <authorList>
            <person name="Liu Z."/>
        </authorList>
    </citation>
    <scope>NUCLEOTIDE SEQUENCE [LARGE SCALE GENOMIC DNA]</scope>
    <source>
        <strain evidence="3 4">D40P</strain>
    </source>
</reference>
<dbReference type="InterPro" id="IPR025303">
    <property type="entry name" value="PdaC"/>
</dbReference>
<evidence type="ECO:0000259" key="2">
    <source>
        <dbReference type="Pfam" id="PF13739"/>
    </source>
</evidence>
<feature type="signal peptide" evidence="1">
    <location>
        <begin position="1"/>
        <end position="17"/>
    </location>
</feature>
<dbReference type="RefSeq" id="WP_152578230.1">
    <property type="nucleotide sequence ID" value="NZ_JAATJI010000002.1"/>
</dbReference>
<evidence type="ECO:0000313" key="3">
    <source>
        <dbReference type="EMBL" id="MQT17806.1"/>
    </source>
</evidence>
<keyword evidence="4" id="KW-1185">Reference proteome</keyword>
<dbReference type="OrthoDB" id="4760806at2"/>
<dbReference type="Proteomes" id="UP000481327">
    <property type="component" value="Unassembled WGS sequence"/>
</dbReference>
<name>A0A7C9KY38_9SPHN</name>
<comment type="caution">
    <text evidence="3">The sequence shown here is derived from an EMBL/GenBank/DDBJ whole genome shotgun (WGS) entry which is preliminary data.</text>
</comment>
<gene>
    <name evidence="3" type="ORF">F3168_11120</name>
</gene>
<feature type="chain" id="PRO_5029014477" evidence="1">
    <location>
        <begin position="18"/>
        <end position="242"/>
    </location>
</feature>
<sequence length="242" mass="25865">MKRAFLALALIAAPALAAPRPVPASDLIIRQASPEISWRWRVAPEAATAPALLASMRTAALKQAAAAKADAAKAAVDAGKQGYPFRHYESVADWSLAADTPHLLALVGETYAFTGGAHGNTGYAARIWDKTAKRSIPFEALFSDWPRARALIAPAFCKALRDEQTRRLGAAPSSDMSACPKLAEQPMVPWGGMANRAAQLRVLVAPYVAGSYAEGSYLITMVWPEGVRAFVKPAYRADLFGD</sequence>
<evidence type="ECO:0000313" key="4">
    <source>
        <dbReference type="Proteomes" id="UP000481327"/>
    </source>
</evidence>
<dbReference type="Gene3D" id="3.30.565.40">
    <property type="entry name" value="Fervidobacterium nodosum Rt17-B1 like"/>
    <property type="match status" value="1"/>
</dbReference>
<feature type="domain" description="Deacetylase PdaC" evidence="2">
    <location>
        <begin position="51"/>
        <end position="121"/>
    </location>
</feature>
<protein>
    <submittedName>
        <fullName evidence="3">DUF4163 domain-containing protein</fullName>
    </submittedName>
</protein>
<keyword evidence="1" id="KW-0732">Signal</keyword>
<accession>A0A7C9KY38</accession>
<dbReference type="AlphaFoldDB" id="A0A7C9KY38"/>
<dbReference type="Pfam" id="PF13739">
    <property type="entry name" value="PdaC"/>
    <property type="match status" value="1"/>
</dbReference>